<evidence type="ECO:0000313" key="1">
    <source>
        <dbReference type="EMBL" id="KAG5922380.1"/>
    </source>
</evidence>
<name>A0A8K0J6I6_9HYPO</name>
<dbReference type="AlphaFoldDB" id="A0A8K0J6I6"/>
<dbReference type="Proteomes" id="UP000811619">
    <property type="component" value="Unassembled WGS sequence"/>
</dbReference>
<reference evidence="1" key="1">
    <citation type="journal article" date="2020" name="bioRxiv">
        <title>Whole genome comparisons of ergot fungi reveals the divergence and evolution of species within the genus Claviceps are the result of varying mechanisms driving genome evolution and host range expansion.</title>
        <authorList>
            <person name="Wyka S.A."/>
            <person name="Mondo S.J."/>
            <person name="Liu M."/>
            <person name="Dettman J."/>
            <person name="Nalam V."/>
            <person name="Broders K.D."/>
        </authorList>
    </citation>
    <scope>NUCLEOTIDE SEQUENCE</scope>
    <source>
        <strain evidence="1">CCC 489</strain>
    </source>
</reference>
<dbReference type="EMBL" id="SRPY01000520">
    <property type="protein sequence ID" value="KAG5922380.1"/>
    <property type="molecule type" value="Genomic_DNA"/>
</dbReference>
<evidence type="ECO:0000313" key="2">
    <source>
        <dbReference type="Proteomes" id="UP000811619"/>
    </source>
</evidence>
<accession>A0A8K0J6I6</accession>
<keyword evidence="2" id="KW-1185">Reference proteome</keyword>
<gene>
    <name evidence="1" type="ORF">E4U42_005494</name>
</gene>
<organism evidence="1 2">
    <name type="scientific">Claviceps africana</name>
    <dbReference type="NCBI Taxonomy" id="83212"/>
    <lineage>
        <taxon>Eukaryota</taxon>
        <taxon>Fungi</taxon>
        <taxon>Dikarya</taxon>
        <taxon>Ascomycota</taxon>
        <taxon>Pezizomycotina</taxon>
        <taxon>Sordariomycetes</taxon>
        <taxon>Hypocreomycetidae</taxon>
        <taxon>Hypocreales</taxon>
        <taxon>Clavicipitaceae</taxon>
        <taxon>Claviceps</taxon>
    </lineage>
</organism>
<proteinExistence type="predicted"/>
<protein>
    <submittedName>
        <fullName evidence="1">Uncharacterized protein</fullName>
    </submittedName>
</protein>
<sequence length="53" mass="5871">MALVARTHGVKLEQRAQAARIVTLRPRDQLLRADRAILSGLAVGTKTYSRGQR</sequence>
<comment type="caution">
    <text evidence="1">The sequence shown here is derived from an EMBL/GenBank/DDBJ whole genome shotgun (WGS) entry which is preliminary data.</text>
</comment>